<reference evidence="2" key="2">
    <citation type="submission" date="2020-09" db="EMBL/GenBank/DDBJ databases">
        <authorList>
            <person name="Sun Q."/>
            <person name="Kim S."/>
        </authorList>
    </citation>
    <scope>NUCLEOTIDE SEQUENCE</scope>
    <source>
        <strain evidence="2">KCTC 12870</strain>
    </source>
</reference>
<protein>
    <recommendedName>
        <fullName evidence="4">PEP-CTERM protein-sorting domain-containing protein</fullName>
    </recommendedName>
</protein>
<evidence type="ECO:0000256" key="1">
    <source>
        <dbReference type="SAM" id="SignalP"/>
    </source>
</evidence>
<dbReference type="RefSeq" id="WP_189514162.1">
    <property type="nucleotide sequence ID" value="NZ_BMXG01000009.1"/>
</dbReference>
<evidence type="ECO:0008006" key="4">
    <source>
        <dbReference type="Google" id="ProtNLM"/>
    </source>
</evidence>
<feature type="signal peptide" evidence="1">
    <location>
        <begin position="1"/>
        <end position="19"/>
    </location>
</feature>
<keyword evidence="1" id="KW-0732">Signal</keyword>
<proteinExistence type="predicted"/>
<evidence type="ECO:0000313" key="3">
    <source>
        <dbReference type="Proteomes" id="UP000642829"/>
    </source>
</evidence>
<name>A0A8J3GDH2_9BACT</name>
<dbReference type="EMBL" id="BMXG01000009">
    <property type="protein sequence ID" value="GHC01497.1"/>
    <property type="molecule type" value="Genomic_DNA"/>
</dbReference>
<dbReference type="AlphaFoldDB" id="A0A8J3GDH2"/>
<sequence length="245" mass="25297">MKTLLTTCFICLSSLSASAAFITYTDGITNVNDGSGPAWVGPTVMFKEIINDYAGAPSESGASGATQTGFSLFDPGGGGLDITLLTWSFGPMDLLGVGVGDSVTQSPGPASPGYEDYRYDDLGLTAPTNLTFSYNGVEWATGYITEFLIEVPNNADPSAVGSGSAVLTANSVAGQAFMDEIAILTGGTFDLDFVANDFNSLSGVDPATFSSTGQINFVPEPGSTAAGMAVLILSGVMIWRRRQST</sequence>
<comment type="caution">
    <text evidence="2">The sequence shown here is derived from an EMBL/GenBank/DDBJ whole genome shotgun (WGS) entry which is preliminary data.</text>
</comment>
<accession>A0A8J3GDH2</accession>
<feature type="chain" id="PRO_5035304485" description="PEP-CTERM protein-sorting domain-containing protein" evidence="1">
    <location>
        <begin position="20"/>
        <end position="245"/>
    </location>
</feature>
<keyword evidence="3" id="KW-1185">Reference proteome</keyword>
<evidence type="ECO:0000313" key="2">
    <source>
        <dbReference type="EMBL" id="GHC01497.1"/>
    </source>
</evidence>
<dbReference type="Proteomes" id="UP000642829">
    <property type="component" value="Unassembled WGS sequence"/>
</dbReference>
<organism evidence="2 3">
    <name type="scientific">Cerasicoccus arenae</name>
    <dbReference type="NCBI Taxonomy" id="424488"/>
    <lineage>
        <taxon>Bacteria</taxon>
        <taxon>Pseudomonadati</taxon>
        <taxon>Verrucomicrobiota</taxon>
        <taxon>Opitutia</taxon>
        <taxon>Puniceicoccales</taxon>
        <taxon>Cerasicoccaceae</taxon>
        <taxon>Cerasicoccus</taxon>
    </lineage>
</organism>
<reference evidence="2" key="1">
    <citation type="journal article" date="2014" name="Int. J. Syst. Evol. Microbiol.">
        <title>Complete genome sequence of Corynebacterium casei LMG S-19264T (=DSM 44701T), isolated from a smear-ripened cheese.</title>
        <authorList>
            <consortium name="US DOE Joint Genome Institute (JGI-PGF)"/>
            <person name="Walter F."/>
            <person name="Albersmeier A."/>
            <person name="Kalinowski J."/>
            <person name="Ruckert C."/>
        </authorList>
    </citation>
    <scope>NUCLEOTIDE SEQUENCE</scope>
    <source>
        <strain evidence="2">KCTC 12870</strain>
    </source>
</reference>
<gene>
    <name evidence="2" type="ORF">GCM10007047_17480</name>
</gene>